<comment type="caution">
    <text evidence="2">The sequence shown here is derived from an EMBL/GenBank/DDBJ whole genome shotgun (WGS) entry which is preliminary data.</text>
</comment>
<keyword evidence="3" id="KW-1185">Reference proteome</keyword>
<dbReference type="Gene3D" id="3.40.190.10">
    <property type="entry name" value="Periplasmic binding protein-like II"/>
    <property type="match status" value="2"/>
</dbReference>
<evidence type="ECO:0000313" key="3">
    <source>
        <dbReference type="Proteomes" id="UP000598426"/>
    </source>
</evidence>
<reference evidence="2 3" key="1">
    <citation type="submission" date="2020-09" db="EMBL/GenBank/DDBJ databases">
        <title>Isolation and identification of active actinomycetes.</title>
        <authorList>
            <person name="Li X."/>
        </authorList>
    </citation>
    <scope>NUCLEOTIDE SEQUENCE [LARGE SCALE GENOMIC DNA]</scope>
    <source>
        <strain evidence="2 3">NEAU-LLC</strain>
    </source>
</reference>
<gene>
    <name evidence="2" type="ORF">IF188_02570</name>
</gene>
<dbReference type="EMBL" id="JACXZS010000001">
    <property type="protein sequence ID" value="MBD3940582.1"/>
    <property type="molecule type" value="Genomic_DNA"/>
</dbReference>
<accession>A0ABR8NLC1</accession>
<feature type="chain" id="PRO_5047130806" evidence="1">
    <location>
        <begin position="34"/>
        <end position="431"/>
    </location>
</feature>
<name>A0ABR8NLC1_9MICO</name>
<dbReference type="Proteomes" id="UP000598426">
    <property type="component" value="Unassembled WGS sequence"/>
</dbReference>
<organism evidence="2 3">
    <name type="scientific">Microbacterium helvum</name>
    <dbReference type="NCBI Taxonomy" id="2773713"/>
    <lineage>
        <taxon>Bacteria</taxon>
        <taxon>Bacillati</taxon>
        <taxon>Actinomycetota</taxon>
        <taxon>Actinomycetes</taxon>
        <taxon>Micrococcales</taxon>
        <taxon>Microbacteriaceae</taxon>
        <taxon>Microbacterium</taxon>
    </lineage>
</organism>
<sequence length="431" mass="45066">MTTGTRSRRVLAIIAAVGVAVTLAGCSSSSDGAADGTVTLRFAWWGSDELNSIKAEQIALFEKKYPNIKVEGEPSEYNGYYDKLATQVAGGGAPDAIQITYDALPQYVSKNAIHDLSDDIDQSKFTPGSLDSGIIDGKLYAIPTGVGSRGIIVNPAVFAAAGVEIPDDTTWTWDDYIDIAAKISANSPDGTYGSAQITNDQSLMAFARQAGEDLYTADGENGVSEDTATSFFAFSKELQTSGGSPDASTAAEDAGASLEQSLMGQGRIGMTFAPINFVSIYAQSSGQDLQILNVPGDSGGKAGLVLQPTVQYAVYSKSAHPKEAAQLIDFLLNSPEAGPLNKLTLGIPAVPEVLDTISDDLSATEQAQVDFIARLSEAGGTPQNPIALPTSQLGPIITKLWDDVSFEKTTPEKAGADYVDQVDVALQAANG</sequence>
<dbReference type="PROSITE" id="PS51257">
    <property type="entry name" value="PROKAR_LIPOPROTEIN"/>
    <property type="match status" value="1"/>
</dbReference>
<dbReference type="PANTHER" id="PTHR43649:SF12">
    <property type="entry name" value="DIACETYLCHITOBIOSE BINDING PROTEIN DASA"/>
    <property type="match status" value="1"/>
</dbReference>
<keyword evidence="1" id="KW-0732">Signal</keyword>
<feature type="signal peptide" evidence="1">
    <location>
        <begin position="1"/>
        <end position="33"/>
    </location>
</feature>
<dbReference type="CDD" id="cd13585">
    <property type="entry name" value="PBP2_TMBP_like"/>
    <property type="match status" value="1"/>
</dbReference>
<dbReference type="InterPro" id="IPR050490">
    <property type="entry name" value="Bact_solute-bd_prot1"/>
</dbReference>
<protein>
    <submittedName>
        <fullName evidence="2">Sugar ABC transporter substrate-binding protein</fullName>
    </submittedName>
</protein>
<dbReference type="PANTHER" id="PTHR43649">
    <property type="entry name" value="ARABINOSE-BINDING PROTEIN-RELATED"/>
    <property type="match status" value="1"/>
</dbReference>
<proteinExistence type="predicted"/>
<evidence type="ECO:0000313" key="2">
    <source>
        <dbReference type="EMBL" id="MBD3940582.1"/>
    </source>
</evidence>
<dbReference type="SUPFAM" id="SSF53850">
    <property type="entry name" value="Periplasmic binding protein-like II"/>
    <property type="match status" value="1"/>
</dbReference>
<dbReference type="Pfam" id="PF01547">
    <property type="entry name" value="SBP_bac_1"/>
    <property type="match status" value="1"/>
</dbReference>
<dbReference type="InterPro" id="IPR006059">
    <property type="entry name" value="SBP"/>
</dbReference>
<evidence type="ECO:0000256" key="1">
    <source>
        <dbReference type="SAM" id="SignalP"/>
    </source>
</evidence>
<dbReference type="RefSeq" id="WP_191170191.1">
    <property type="nucleotide sequence ID" value="NZ_JACXZS010000001.1"/>
</dbReference>